<evidence type="ECO:0008006" key="22">
    <source>
        <dbReference type="Google" id="ProtNLM"/>
    </source>
</evidence>
<evidence type="ECO:0000313" key="19">
    <source>
        <dbReference type="Proteomes" id="UP000476176"/>
    </source>
</evidence>
<evidence type="ECO:0000313" key="14">
    <source>
        <dbReference type="Proteomes" id="UP000437068"/>
    </source>
</evidence>
<dbReference type="Proteomes" id="UP000476176">
    <property type="component" value="Unassembled WGS sequence"/>
</dbReference>
<evidence type="ECO:0000313" key="2">
    <source>
        <dbReference type="EMBL" id="KAE8926970.1"/>
    </source>
</evidence>
<dbReference type="EMBL" id="QXFY01001822">
    <property type="protein sequence ID" value="KAE9308714.1"/>
    <property type="molecule type" value="Genomic_DNA"/>
</dbReference>
<evidence type="ECO:0000313" key="16">
    <source>
        <dbReference type="Proteomes" id="UP000440732"/>
    </source>
</evidence>
<dbReference type="Proteomes" id="UP000488956">
    <property type="component" value="Unassembled WGS sequence"/>
</dbReference>
<evidence type="ECO:0000313" key="11">
    <source>
        <dbReference type="EMBL" id="KAE9308714.1"/>
    </source>
</evidence>
<dbReference type="EMBL" id="QXGF01001938">
    <property type="protein sequence ID" value="KAE8926970.1"/>
    <property type="molecule type" value="Genomic_DNA"/>
</dbReference>
<evidence type="ECO:0000313" key="20">
    <source>
        <dbReference type="Proteomes" id="UP000486351"/>
    </source>
</evidence>
<organism evidence="9 15">
    <name type="scientific">Phytophthora fragariae</name>
    <dbReference type="NCBI Taxonomy" id="53985"/>
    <lineage>
        <taxon>Eukaryota</taxon>
        <taxon>Sar</taxon>
        <taxon>Stramenopiles</taxon>
        <taxon>Oomycota</taxon>
        <taxon>Peronosporomycetes</taxon>
        <taxon>Peronosporales</taxon>
        <taxon>Peronosporaceae</taxon>
        <taxon>Phytophthora</taxon>
    </lineage>
</organism>
<dbReference type="Proteomes" id="UP000440367">
    <property type="component" value="Unassembled WGS sequence"/>
</dbReference>
<evidence type="ECO:0000313" key="13">
    <source>
        <dbReference type="Proteomes" id="UP000433483"/>
    </source>
</evidence>
<evidence type="ECO:0000313" key="18">
    <source>
        <dbReference type="Proteomes" id="UP000460718"/>
    </source>
</evidence>
<proteinExistence type="predicted"/>
<dbReference type="Proteomes" id="UP000433483">
    <property type="component" value="Unassembled WGS sequence"/>
</dbReference>
<comment type="caution">
    <text evidence="9">The sequence shown here is derived from an EMBL/GenBank/DDBJ whole genome shotgun (WGS) entry which is preliminary data.</text>
</comment>
<dbReference type="Proteomes" id="UP000441208">
    <property type="component" value="Unassembled WGS sequence"/>
</dbReference>
<evidence type="ECO:0000256" key="1">
    <source>
        <dbReference type="SAM" id="SignalP"/>
    </source>
</evidence>
<evidence type="ECO:0000313" key="5">
    <source>
        <dbReference type="EMBL" id="KAE9082959.1"/>
    </source>
</evidence>
<evidence type="ECO:0000313" key="10">
    <source>
        <dbReference type="EMBL" id="KAE9287382.1"/>
    </source>
</evidence>
<dbReference type="EMBL" id="QXGA01001902">
    <property type="protein sequence ID" value="KAE9107694.1"/>
    <property type="molecule type" value="Genomic_DNA"/>
</dbReference>
<dbReference type="EMBL" id="QXFW01001891">
    <property type="protein sequence ID" value="KAE8984521.1"/>
    <property type="molecule type" value="Genomic_DNA"/>
</dbReference>
<dbReference type="EMBL" id="QXGC01001901">
    <property type="protein sequence ID" value="KAE9194089.1"/>
    <property type="molecule type" value="Genomic_DNA"/>
</dbReference>
<dbReference type="Proteomes" id="UP000486351">
    <property type="component" value="Unassembled WGS sequence"/>
</dbReference>
<dbReference type="AlphaFoldDB" id="A0A6A3X6W6"/>
<feature type="chain" id="PRO_5036380857" description="RxLR effector protein" evidence="1">
    <location>
        <begin position="26"/>
        <end position="85"/>
    </location>
</feature>
<gene>
    <name evidence="10" type="ORF">PF001_g21012</name>
    <name evidence="9" type="ORF">PF002_g23072</name>
    <name evidence="8" type="ORF">PF004_g20825</name>
    <name evidence="7" type="ORF">PF005_g21972</name>
    <name evidence="6" type="ORF">PF006_g21046</name>
    <name evidence="5" type="ORF">PF007_g22106</name>
    <name evidence="11" type="ORF">PF008_g20897</name>
    <name evidence="2" type="ORF">PF009_g22858</name>
    <name evidence="4" type="ORF">PF010_g22371</name>
    <name evidence="3" type="ORF">PF011_g20756</name>
</gene>
<dbReference type="EMBL" id="QXGD01001937">
    <property type="protein sequence ID" value="KAE9196365.1"/>
    <property type="molecule type" value="Genomic_DNA"/>
</dbReference>
<accession>A0A6A3X6W6</accession>
<evidence type="ECO:0000313" key="6">
    <source>
        <dbReference type="EMBL" id="KAE9107694.1"/>
    </source>
</evidence>
<dbReference type="EMBL" id="QXFX01002123">
    <property type="protein sequence ID" value="KAE9080456.1"/>
    <property type="molecule type" value="Genomic_DNA"/>
</dbReference>
<keyword evidence="1" id="KW-0732">Signal</keyword>
<reference evidence="12 13" key="1">
    <citation type="submission" date="2018-08" db="EMBL/GenBank/DDBJ databases">
        <title>Genomic investigation of the strawberry pathogen Phytophthora fragariae indicates pathogenicity is determined by transcriptional variation in three key races.</title>
        <authorList>
            <person name="Adams T.M."/>
            <person name="Armitage A.D."/>
            <person name="Sobczyk M.K."/>
            <person name="Bates H.J."/>
            <person name="Dunwell J.M."/>
            <person name="Nellist C.F."/>
            <person name="Harrison R.J."/>
        </authorList>
    </citation>
    <scope>NUCLEOTIDE SEQUENCE [LARGE SCALE GENOMIC DNA]</scope>
    <source>
        <strain evidence="10 14">A4</strain>
        <strain evidence="9 15">BC-1</strain>
        <strain evidence="8 19">BC-23</strain>
        <strain evidence="7 13">NOV-27</strain>
        <strain evidence="6 16">NOV-5</strain>
        <strain evidence="5 17">NOV-71</strain>
        <strain evidence="11 20">NOV-77</strain>
        <strain evidence="2 12">NOV-9</strain>
        <strain evidence="4 21">ONT-3</strain>
        <strain evidence="3 18">SCRP245</strain>
    </source>
</reference>
<evidence type="ECO:0000313" key="7">
    <source>
        <dbReference type="EMBL" id="KAE9183721.1"/>
    </source>
</evidence>
<evidence type="ECO:0000313" key="12">
    <source>
        <dbReference type="Proteomes" id="UP000429523"/>
    </source>
</evidence>
<protein>
    <recommendedName>
        <fullName evidence="22">RxLR effector protein</fullName>
    </recommendedName>
</protein>
<evidence type="ECO:0000313" key="17">
    <source>
        <dbReference type="Proteomes" id="UP000441208"/>
    </source>
</evidence>
<dbReference type="Proteomes" id="UP000460718">
    <property type="component" value="Unassembled WGS sequence"/>
</dbReference>
<name>A0A6A3X6W6_9STRA</name>
<dbReference type="Proteomes" id="UP000437068">
    <property type="component" value="Unassembled WGS sequence"/>
</dbReference>
<dbReference type="EMBL" id="QXFZ01001935">
    <property type="protein sequence ID" value="KAE9082959.1"/>
    <property type="molecule type" value="Genomic_DNA"/>
</dbReference>
<dbReference type="EMBL" id="QXGB01001923">
    <property type="protein sequence ID" value="KAE9183721.1"/>
    <property type="molecule type" value="Genomic_DNA"/>
</dbReference>
<sequence>MRGTGLSLAPLRVVSCLWLYHLTRPDVSSAAGGCISGPNVHALLGASTGRRLRVEREANPMDIPATVDEAETPVLTRRKIPQPFA</sequence>
<evidence type="ECO:0000313" key="15">
    <source>
        <dbReference type="Proteomes" id="UP000440367"/>
    </source>
</evidence>
<dbReference type="Proteomes" id="UP000440732">
    <property type="component" value="Unassembled WGS sequence"/>
</dbReference>
<evidence type="ECO:0000313" key="3">
    <source>
        <dbReference type="EMBL" id="KAE8984521.1"/>
    </source>
</evidence>
<evidence type="ECO:0000313" key="4">
    <source>
        <dbReference type="EMBL" id="KAE9080456.1"/>
    </source>
</evidence>
<feature type="signal peptide" evidence="1">
    <location>
        <begin position="1"/>
        <end position="25"/>
    </location>
</feature>
<evidence type="ECO:0000313" key="9">
    <source>
        <dbReference type="EMBL" id="KAE9196365.1"/>
    </source>
</evidence>
<dbReference type="EMBL" id="QXGE01001866">
    <property type="protein sequence ID" value="KAE9287382.1"/>
    <property type="molecule type" value="Genomic_DNA"/>
</dbReference>
<evidence type="ECO:0000313" key="8">
    <source>
        <dbReference type="EMBL" id="KAE9194089.1"/>
    </source>
</evidence>
<keyword evidence="13" id="KW-1185">Reference proteome</keyword>
<evidence type="ECO:0000313" key="21">
    <source>
        <dbReference type="Proteomes" id="UP000488956"/>
    </source>
</evidence>
<dbReference type="Proteomes" id="UP000429523">
    <property type="component" value="Unassembled WGS sequence"/>
</dbReference>